<evidence type="ECO:0000256" key="2">
    <source>
        <dbReference type="ARBA" id="ARBA00012438"/>
    </source>
</evidence>
<dbReference type="STRING" id="953739.SVEN_7268"/>
<dbReference type="GO" id="GO:0005886">
    <property type="term" value="C:plasma membrane"/>
    <property type="evidence" value="ECO:0007669"/>
    <property type="project" value="TreeGrafter"/>
</dbReference>
<keyword evidence="6 12" id="KW-0418">Kinase</keyword>
<gene>
    <name evidence="12" type="ordered locus">SVEN_7268</name>
</gene>
<dbReference type="PROSITE" id="PS50109">
    <property type="entry name" value="HIS_KIN"/>
    <property type="match status" value="1"/>
</dbReference>
<evidence type="ECO:0000256" key="7">
    <source>
        <dbReference type="ARBA" id="ARBA00022989"/>
    </source>
</evidence>
<dbReference type="SUPFAM" id="SSF55874">
    <property type="entry name" value="ATPase domain of HSP90 chaperone/DNA topoisomerase II/histidine kinase"/>
    <property type="match status" value="1"/>
</dbReference>
<feature type="compositionally biased region" description="Pro residues" evidence="8">
    <location>
        <begin position="1020"/>
        <end position="1030"/>
    </location>
</feature>
<keyword evidence="13" id="KW-1185">Reference proteome</keyword>
<dbReference type="InterPro" id="IPR010910">
    <property type="entry name" value="Nitrate/nitrite_sensing_bac"/>
</dbReference>
<dbReference type="InterPro" id="IPR003594">
    <property type="entry name" value="HATPase_dom"/>
</dbReference>
<reference evidence="12 13" key="1">
    <citation type="journal article" date="2011" name="BMC Genomics">
        <title>Genome-wide analysis of the role of GlnR in Streptomyces venezuelae provides new insights into global nitrogen regulation in actinomycetes.</title>
        <authorList>
            <person name="Pullan S.T."/>
            <person name="Bibb M.J."/>
            <person name="Merrick M."/>
        </authorList>
    </citation>
    <scope>NUCLEOTIDE SEQUENCE [LARGE SCALE GENOMIC DNA]</scope>
    <source>
        <strain evidence="13">ATCC 10712 / CBS 650.69 / DSM 40230 / JCM 4526 / NBRC 13096 / PD 04745</strain>
    </source>
</reference>
<keyword evidence="3" id="KW-0597">Phosphoprotein</keyword>
<organism evidence="12 13">
    <name type="scientific">Streptomyces venezuelae (strain ATCC 10712 / CBS 650.69 / DSM 40230 / JCM 4526 / NBRC 13096 / PD 04745)</name>
    <dbReference type="NCBI Taxonomy" id="953739"/>
    <lineage>
        <taxon>Bacteria</taxon>
        <taxon>Bacillati</taxon>
        <taxon>Actinomycetota</taxon>
        <taxon>Actinomycetes</taxon>
        <taxon>Kitasatosporales</taxon>
        <taxon>Streptomycetaceae</taxon>
        <taxon>Streptomyces</taxon>
    </lineage>
</organism>
<dbReference type="RefSeq" id="WP_015038449.1">
    <property type="nucleotide sequence ID" value="NC_018750.1"/>
</dbReference>
<evidence type="ECO:0000313" key="12">
    <source>
        <dbReference type="EMBL" id="CCA60554.1"/>
    </source>
</evidence>
<evidence type="ECO:0000256" key="1">
    <source>
        <dbReference type="ARBA" id="ARBA00000085"/>
    </source>
</evidence>
<evidence type="ECO:0000256" key="4">
    <source>
        <dbReference type="ARBA" id="ARBA00022679"/>
    </source>
</evidence>
<dbReference type="InterPro" id="IPR013587">
    <property type="entry name" value="Nitrate/nitrite_sensing"/>
</dbReference>
<dbReference type="Proteomes" id="UP000006854">
    <property type="component" value="Chromosome"/>
</dbReference>
<name>F2R1N7_STRVP</name>
<dbReference type="Pfam" id="PF02518">
    <property type="entry name" value="HATPase_c"/>
    <property type="match status" value="1"/>
</dbReference>
<feature type="compositionally biased region" description="Basic and acidic residues" evidence="8">
    <location>
        <begin position="1079"/>
        <end position="1088"/>
    </location>
</feature>
<evidence type="ECO:0000256" key="5">
    <source>
        <dbReference type="ARBA" id="ARBA00022692"/>
    </source>
</evidence>
<keyword evidence="5 9" id="KW-0812">Transmembrane</keyword>
<evidence type="ECO:0000256" key="6">
    <source>
        <dbReference type="ARBA" id="ARBA00022777"/>
    </source>
</evidence>
<feature type="compositionally biased region" description="Basic and acidic residues" evidence="8">
    <location>
        <begin position="814"/>
        <end position="839"/>
    </location>
</feature>
<feature type="compositionally biased region" description="Gly residues" evidence="8">
    <location>
        <begin position="757"/>
        <end position="778"/>
    </location>
</feature>
<feature type="region of interest" description="Disordered" evidence="8">
    <location>
        <begin position="701"/>
        <end position="1034"/>
    </location>
</feature>
<feature type="region of interest" description="Disordered" evidence="8">
    <location>
        <begin position="1"/>
        <end position="68"/>
    </location>
</feature>
<comment type="catalytic activity">
    <reaction evidence="1">
        <text>ATP + protein L-histidine = ADP + protein N-phospho-L-histidine.</text>
        <dbReference type="EC" id="2.7.13.3"/>
    </reaction>
</comment>
<dbReference type="PANTHER" id="PTHR45436:SF5">
    <property type="entry name" value="SENSOR HISTIDINE KINASE TRCS"/>
    <property type="match status" value="1"/>
</dbReference>
<evidence type="ECO:0000259" key="11">
    <source>
        <dbReference type="PROSITE" id="PS50906"/>
    </source>
</evidence>
<proteinExistence type="predicted"/>
<dbReference type="AlphaFoldDB" id="F2R1N7"/>
<feature type="compositionally biased region" description="Low complexity" evidence="8">
    <location>
        <begin position="1059"/>
        <end position="1068"/>
    </location>
</feature>
<accession>F2R1N7</accession>
<dbReference type="Pfam" id="PF08376">
    <property type="entry name" value="NIT"/>
    <property type="match status" value="1"/>
</dbReference>
<evidence type="ECO:0000259" key="10">
    <source>
        <dbReference type="PROSITE" id="PS50109"/>
    </source>
</evidence>
<feature type="region of interest" description="Disordered" evidence="8">
    <location>
        <begin position="1047"/>
        <end position="1088"/>
    </location>
</feature>
<dbReference type="InterPro" id="IPR005467">
    <property type="entry name" value="His_kinase_dom"/>
</dbReference>
<dbReference type="HOGENOM" id="CLU_002554_2_0_11"/>
<keyword evidence="9" id="KW-0472">Membrane</keyword>
<dbReference type="EC" id="2.7.13.3" evidence="2"/>
<dbReference type="PROSITE" id="PS50906">
    <property type="entry name" value="NIT"/>
    <property type="match status" value="1"/>
</dbReference>
<dbReference type="Gene3D" id="3.30.565.10">
    <property type="entry name" value="Histidine kinase-like ATPase, C-terminal domain"/>
    <property type="match status" value="1"/>
</dbReference>
<feature type="domain" description="NIT" evidence="11">
    <location>
        <begin position="122"/>
        <end position="374"/>
    </location>
</feature>
<feature type="compositionally biased region" description="Pro residues" evidence="8">
    <location>
        <begin position="895"/>
        <end position="915"/>
    </location>
</feature>
<dbReference type="InterPro" id="IPR050428">
    <property type="entry name" value="TCS_sensor_his_kinase"/>
</dbReference>
<evidence type="ECO:0000313" key="13">
    <source>
        <dbReference type="Proteomes" id="UP000006854"/>
    </source>
</evidence>
<feature type="compositionally biased region" description="Low complexity" evidence="8">
    <location>
        <begin position="10"/>
        <end position="20"/>
    </location>
</feature>
<dbReference type="PATRIC" id="fig|953739.5.peg.2496"/>
<sequence>MRTPRRTKGAEASAPPSAAARGRRAHAGPPADEPGEPTPEPSPHSGHTAADATPSASQRGEPRSLRPVRYGLRPRTVRAKIVSLLMVPVVSLLALWGFATVTTAQDVARLRQLQRVDAEIREPVTAALAALQAERRAAVRQVAAPGAARAAELKDRVRRTDEAVDRLRLSDTHTVGDAGDLPGDVGERVSAFVGKVEGLAKLRTAATAGRADGDQVYEEYTAAISAAFAVGGALTGIQDAQQGSDARVLLEFERAGEMLAREDALLGAAHLTGQFTADRLRAFSGAVETRRTLTAAAADLPAAQRAAWARLVEGEDHTRLTRAEDRLRAASPGRPAAQAVTSADWDGTLAAVRSALGAIETGARTSAADRSDPFAGGVLSAGGAAVVLGLAAVAASLVISVRIGRGLVVELVSLRNTALGIARGKLPAAMRRLRAGEEIDVQAEAPPGPVSQDEIGQVGEALTTVHRAALSAAVERAELASGISGVFVNLARRSQVLVHRQLNLLDSMERRADDPNELGDLFRLDHLTTRMRRHAESLIILSGAAPGRAWRMPVPLTNVVRAAVSEIEDYARVEVRRLPETAVVGGAVADLTHLLAELIENAAQFSPPHTKVRVSGEPVGNGYALEIEDRGLGMGKETLAEANARIAQSEALDLFDSDRLGLFVVSRLSSRHEIKVHLRTSPYGGTTAVVLLPTDLLQGALPPGRGASASGHGPDTPHAGVPQVRDPRVRAVGGGAPGADGRPADDRTTEHVSTGHGSTGHGPTGHGSTGHGVMGLGSTGRHATGHQGPGGGTTDDDRPGTAEFGGGGPTAGRHGSDPRKDAARAARERDEAQRAEARRFGNPPVPRPPAQAGPTALTGGGPGGRPFPAPHRTATEPSSGARPRSLPQEEGGTRPPVPPQAARPSARPQPLPRPTVVPALAATPEPAPPQSARPESATRGSATRDGATRESAPPDSATGKPAPPSARVTELRRRGPVVPPPSTTTDQPPVVPAGHDAAGSELPRRVRQASLVPQLREAPTPAPFAAPPVPGADARTPEVVRDRMAAYRDGWQRGGGPAPGSRRPLGTGHDLGHGTTRPDAPRSEGDDA</sequence>
<evidence type="ECO:0000256" key="8">
    <source>
        <dbReference type="SAM" id="MobiDB-lite"/>
    </source>
</evidence>
<dbReference type="GeneID" id="93985196"/>
<evidence type="ECO:0000256" key="3">
    <source>
        <dbReference type="ARBA" id="ARBA00022553"/>
    </source>
</evidence>
<dbReference type="GO" id="GO:0004673">
    <property type="term" value="F:protein histidine kinase activity"/>
    <property type="evidence" value="ECO:0007669"/>
    <property type="project" value="UniProtKB-EC"/>
</dbReference>
<protein>
    <recommendedName>
        <fullName evidence="2">histidine kinase</fullName>
        <ecNumber evidence="2">2.7.13.3</ecNumber>
    </recommendedName>
</protein>
<keyword evidence="4" id="KW-0808">Transferase</keyword>
<dbReference type="PANTHER" id="PTHR45436">
    <property type="entry name" value="SENSOR HISTIDINE KINASE YKOH"/>
    <property type="match status" value="1"/>
</dbReference>
<evidence type="ECO:0000256" key="9">
    <source>
        <dbReference type="SAM" id="Phobius"/>
    </source>
</evidence>
<feature type="domain" description="Histidine kinase" evidence="10">
    <location>
        <begin position="553"/>
        <end position="696"/>
    </location>
</feature>
<dbReference type="eggNOG" id="COG0642">
    <property type="taxonomic scope" value="Bacteria"/>
</dbReference>
<feature type="transmembrane region" description="Helical" evidence="9">
    <location>
        <begin position="81"/>
        <end position="99"/>
    </location>
</feature>
<dbReference type="EMBL" id="FR845719">
    <property type="protein sequence ID" value="CCA60554.1"/>
    <property type="molecule type" value="Genomic_DNA"/>
</dbReference>
<dbReference type="SMART" id="SM00387">
    <property type="entry name" value="HATPase_c"/>
    <property type="match status" value="1"/>
</dbReference>
<keyword evidence="7 9" id="KW-1133">Transmembrane helix</keyword>
<dbReference type="InterPro" id="IPR036890">
    <property type="entry name" value="HATPase_C_sf"/>
</dbReference>
<dbReference type="KEGG" id="sve:SVEN_7268"/>
<dbReference type="GO" id="GO:0000160">
    <property type="term" value="P:phosphorelay signal transduction system"/>
    <property type="evidence" value="ECO:0007669"/>
    <property type="project" value="TreeGrafter"/>
</dbReference>